<organism evidence="5 6">
    <name type="scientific">Patiria miniata</name>
    <name type="common">Bat star</name>
    <name type="synonym">Asterina miniata</name>
    <dbReference type="NCBI Taxonomy" id="46514"/>
    <lineage>
        <taxon>Eukaryota</taxon>
        <taxon>Metazoa</taxon>
        <taxon>Echinodermata</taxon>
        <taxon>Eleutherozoa</taxon>
        <taxon>Asterozoa</taxon>
        <taxon>Asteroidea</taxon>
        <taxon>Valvatacea</taxon>
        <taxon>Valvatida</taxon>
        <taxon>Asterinidae</taxon>
        <taxon>Patiria</taxon>
    </lineage>
</organism>
<evidence type="ECO:0000313" key="6">
    <source>
        <dbReference type="Proteomes" id="UP000887568"/>
    </source>
</evidence>
<dbReference type="OrthoDB" id="2134857at2759"/>
<feature type="domain" description="DUF4200" evidence="4">
    <location>
        <begin position="68"/>
        <end position="185"/>
    </location>
</feature>
<feature type="compositionally biased region" description="Low complexity" evidence="3">
    <location>
        <begin position="350"/>
        <end position="361"/>
    </location>
</feature>
<evidence type="ECO:0000259" key="4">
    <source>
        <dbReference type="Pfam" id="PF13863"/>
    </source>
</evidence>
<evidence type="ECO:0000256" key="2">
    <source>
        <dbReference type="SAM" id="Coils"/>
    </source>
</evidence>
<feature type="coiled-coil region" evidence="2">
    <location>
        <begin position="79"/>
        <end position="113"/>
    </location>
</feature>
<sequence length="373" mass="43941">MASSTEASRSYRLELEPQKRSVFVTQLGERGDDEHDREEEDINKYPIVKESAGKLIETGLNTMQKTLLLKREVEVDKVTLELQAKRESFQRRMEECEKKRIELQKKQQRMKDRVSKFDKFIQETEAKRRRAIHKYQTELKLKDQKQSEYELLLEQLEDLKLVHKELCTKLQRHKKYEDYLMRVLDEIPENYLEVNDSMLRSLMDRHRTLSATNQALISRVQNVSDQIDTDNQLLEELKYTHDQKKLLINRQLAELQSRQEEVTESNSQLEEIIFNELNSYRDHSEILGRTQMAINDIADKCHKKHDPALDSLTYIEKLHLIMLFTMDLISIEKMARNMSLGSRMRRKSKSSGSATGSKASRNNTSMGSTTQKR</sequence>
<dbReference type="PANTHER" id="PTHR21683:SF18">
    <property type="entry name" value="COILED-COIL DOMAIN-CONTAINING PROTEIN 42 HOMOLOG"/>
    <property type="match status" value="1"/>
</dbReference>
<dbReference type="AlphaFoldDB" id="A0A914BFJ9"/>
<dbReference type="Proteomes" id="UP000887568">
    <property type="component" value="Unplaced"/>
</dbReference>
<dbReference type="RefSeq" id="XP_038075033.1">
    <property type="nucleotide sequence ID" value="XM_038219105.1"/>
</dbReference>
<evidence type="ECO:0000256" key="3">
    <source>
        <dbReference type="SAM" id="MobiDB-lite"/>
    </source>
</evidence>
<feature type="region of interest" description="Disordered" evidence="3">
    <location>
        <begin position="340"/>
        <end position="373"/>
    </location>
</feature>
<dbReference type="OMA" id="RRAIHKY"/>
<evidence type="ECO:0000256" key="1">
    <source>
        <dbReference type="ARBA" id="ARBA00023054"/>
    </source>
</evidence>
<dbReference type="EnsemblMetazoa" id="XM_038219105.1">
    <property type="protein sequence ID" value="XP_038075033.1"/>
    <property type="gene ID" value="LOC119742875"/>
</dbReference>
<dbReference type="Pfam" id="PF13863">
    <property type="entry name" value="DUF4200"/>
    <property type="match status" value="1"/>
</dbReference>
<dbReference type="InterPro" id="IPR025252">
    <property type="entry name" value="DUF4200"/>
</dbReference>
<evidence type="ECO:0000313" key="5">
    <source>
        <dbReference type="EnsemblMetazoa" id="XP_038075033.1"/>
    </source>
</evidence>
<keyword evidence="6" id="KW-1185">Reference proteome</keyword>
<reference evidence="5" key="1">
    <citation type="submission" date="2022-11" db="UniProtKB">
        <authorList>
            <consortium name="EnsemblMetazoa"/>
        </authorList>
    </citation>
    <scope>IDENTIFICATION</scope>
</reference>
<name>A0A914BFJ9_PATMI</name>
<feature type="compositionally biased region" description="Polar residues" evidence="3">
    <location>
        <begin position="362"/>
        <end position="373"/>
    </location>
</feature>
<dbReference type="GeneID" id="119742875"/>
<dbReference type="PANTHER" id="PTHR21683">
    <property type="entry name" value="COILED-COIL DOMAIN-CONTAINING PROTEIN 42 LIKE-2-LIKE-RELATED"/>
    <property type="match status" value="1"/>
</dbReference>
<accession>A0A914BFJ9</accession>
<proteinExistence type="predicted"/>
<protein>
    <recommendedName>
        <fullName evidence="4">DUF4200 domain-containing protein</fullName>
    </recommendedName>
</protein>
<keyword evidence="1 2" id="KW-0175">Coiled coil</keyword>
<dbReference type="InterPro" id="IPR051147">
    <property type="entry name" value="CFAP_domain-containing"/>
</dbReference>
<dbReference type="GO" id="GO:0005856">
    <property type="term" value="C:cytoskeleton"/>
    <property type="evidence" value="ECO:0007669"/>
    <property type="project" value="UniProtKB-ARBA"/>
</dbReference>